<feature type="region of interest" description="Disordered" evidence="1">
    <location>
        <begin position="29"/>
        <end position="66"/>
    </location>
</feature>
<feature type="compositionally biased region" description="Basic and acidic residues" evidence="1">
    <location>
        <begin position="87"/>
        <end position="97"/>
    </location>
</feature>
<name>A0AAV0AW56_PHAPC</name>
<evidence type="ECO:0000256" key="1">
    <source>
        <dbReference type="SAM" id="MobiDB-lite"/>
    </source>
</evidence>
<accession>A0AAV0AW56</accession>
<comment type="caution">
    <text evidence="2">The sequence shown here is derived from an EMBL/GenBank/DDBJ whole genome shotgun (WGS) entry which is preliminary data.</text>
</comment>
<dbReference type="AlphaFoldDB" id="A0AAV0AW56"/>
<dbReference type="Proteomes" id="UP001153365">
    <property type="component" value="Unassembled WGS sequence"/>
</dbReference>
<proteinExistence type="predicted"/>
<keyword evidence="3" id="KW-1185">Reference proteome</keyword>
<reference evidence="2" key="1">
    <citation type="submission" date="2022-06" db="EMBL/GenBank/DDBJ databases">
        <authorList>
            <consortium name="SYNGENTA / RWTH Aachen University"/>
        </authorList>
    </citation>
    <scope>NUCLEOTIDE SEQUENCE</scope>
</reference>
<gene>
    <name evidence="2" type="ORF">PPACK8108_LOCUS9240</name>
</gene>
<dbReference type="EMBL" id="CALTRL010001975">
    <property type="protein sequence ID" value="CAH7674329.1"/>
    <property type="molecule type" value="Genomic_DNA"/>
</dbReference>
<organism evidence="2 3">
    <name type="scientific">Phakopsora pachyrhizi</name>
    <name type="common">Asian soybean rust disease fungus</name>
    <dbReference type="NCBI Taxonomy" id="170000"/>
    <lineage>
        <taxon>Eukaryota</taxon>
        <taxon>Fungi</taxon>
        <taxon>Dikarya</taxon>
        <taxon>Basidiomycota</taxon>
        <taxon>Pucciniomycotina</taxon>
        <taxon>Pucciniomycetes</taxon>
        <taxon>Pucciniales</taxon>
        <taxon>Phakopsoraceae</taxon>
        <taxon>Phakopsora</taxon>
    </lineage>
</organism>
<evidence type="ECO:0000313" key="3">
    <source>
        <dbReference type="Proteomes" id="UP001153365"/>
    </source>
</evidence>
<feature type="compositionally biased region" description="Polar residues" evidence="1">
    <location>
        <begin position="38"/>
        <end position="49"/>
    </location>
</feature>
<protein>
    <submittedName>
        <fullName evidence="2">Uncharacterized protein</fullName>
    </submittedName>
</protein>
<evidence type="ECO:0000313" key="2">
    <source>
        <dbReference type="EMBL" id="CAH7674329.1"/>
    </source>
</evidence>
<sequence length="353" mass="41022">MVEEDRREEIMEARKLSLNTSLIDETLNQTIGGKKQSDGTSLKLTSSLETHFEEESSLQGQNRSEEEVEMKLMTKELRFEIRELKVDSKREQDKDQGGTELGKGSESNSSVEDDHMTASQRIGYHYLPNLKFGSTKPIVQSMVLMIKMVKREKEFKVLNNKKAESTHNNATNEGITVQEYEKTEQMELGLSQSRQQSPLLMMRDKMNKLNGQIESLRISSKRSTLEQEELKKKNIDELILENEDTELRGDLKKFIDSKTQWTNWKGQNPRALMGEFWRGMEYGQKLILEVYEGHGAARTPHMRMRVMEEDKRTEEQRIEDREDIGLQEKEAEKIVDIGVKKSPIKAWSFHFIN</sequence>
<feature type="region of interest" description="Disordered" evidence="1">
    <location>
        <begin position="87"/>
        <end position="115"/>
    </location>
</feature>